<evidence type="ECO:0000313" key="3">
    <source>
        <dbReference type="Proteomes" id="UP000039046"/>
    </source>
</evidence>
<sequence>MAEFTLFPLLPLEIRRMIWKLCLPRRVIDIAGVVRGDGGYYGRCEPRRAKGERNGSPPRILSVCREAAQVAREMGYMEKFGWYEKTRTWVQPTLDRAFNINHYHDLLREIPLEYLISYQIFTEAERVPVEISIVSDYLYQFDLPPIQLDRLDARFSIGVGARDDEQMSIYASILNTWEDWVGKLLYVQLCIICIHVPPAAARASGLFGLLGDEMVQTVDVDDTDRLRAFATLVKNEDKSTDTRPDVVGACEKLLDPSFLPRVQEWKAGIDWTILTYTWELDRQNTANGSRPGDLQDLYQAWEPLYSPPQPYIRANEQSLVESHPWVKKARADMWKIRPQIMFRLCYEDCHLLPPSFDGSY</sequence>
<name>A0A0A1TPF5_9HYPO</name>
<dbReference type="InterPro" id="IPR045518">
    <property type="entry name" value="2EXR"/>
</dbReference>
<evidence type="ECO:0000259" key="1">
    <source>
        <dbReference type="Pfam" id="PF20150"/>
    </source>
</evidence>
<keyword evidence="3" id="KW-1185">Reference proteome</keyword>
<dbReference type="HOGENOM" id="CLU_058063_0_0_1"/>
<evidence type="ECO:0000313" key="2">
    <source>
        <dbReference type="EMBL" id="CEJ93353.1"/>
    </source>
</evidence>
<gene>
    <name evidence="2" type="ORF">VHEMI08946</name>
</gene>
<reference evidence="2 3" key="1">
    <citation type="journal article" date="2015" name="Genome Announc.">
        <title>Draft Genome Sequence and Gene Annotation of the Entomopathogenic Fungus Verticillium hemipterigenum.</title>
        <authorList>
            <person name="Horn F."/>
            <person name="Habel A."/>
            <person name="Scharf D.H."/>
            <person name="Dworschak J."/>
            <person name="Brakhage A.A."/>
            <person name="Guthke R."/>
            <person name="Hertweck C."/>
            <person name="Linde J."/>
        </authorList>
    </citation>
    <scope>NUCLEOTIDE SEQUENCE [LARGE SCALE GENOMIC DNA]</scope>
</reference>
<protein>
    <recommendedName>
        <fullName evidence="1">2EXR domain-containing protein</fullName>
    </recommendedName>
</protein>
<dbReference type="PANTHER" id="PTHR35910">
    <property type="entry name" value="2EXR DOMAIN-CONTAINING PROTEIN"/>
    <property type="match status" value="1"/>
</dbReference>
<dbReference type="PANTHER" id="PTHR35910:SF1">
    <property type="entry name" value="2EXR DOMAIN-CONTAINING PROTEIN"/>
    <property type="match status" value="1"/>
</dbReference>
<dbReference type="STRING" id="1531966.A0A0A1TPF5"/>
<proteinExistence type="predicted"/>
<organism evidence="2 3">
    <name type="scientific">[Torrubiella] hemipterigena</name>
    <dbReference type="NCBI Taxonomy" id="1531966"/>
    <lineage>
        <taxon>Eukaryota</taxon>
        <taxon>Fungi</taxon>
        <taxon>Dikarya</taxon>
        <taxon>Ascomycota</taxon>
        <taxon>Pezizomycotina</taxon>
        <taxon>Sordariomycetes</taxon>
        <taxon>Hypocreomycetidae</taxon>
        <taxon>Hypocreales</taxon>
        <taxon>Clavicipitaceae</taxon>
        <taxon>Clavicipitaceae incertae sedis</taxon>
        <taxon>'Torrubiella' clade</taxon>
    </lineage>
</organism>
<feature type="domain" description="2EXR" evidence="1">
    <location>
        <begin position="4"/>
        <end position="95"/>
    </location>
</feature>
<dbReference type="Pfam" id="PF20150">
    <property type="entry name" value="2EXR"/>
    <property type="match status" value="1"/>
</dbReference>
<dbReference type="EMBL" id="CDHN01000005">
    <property type="protein sequence ID" value="CEJ93353.1"/>
    <property type="molecule type" value="Genomic_DNA"/>
</dbReference>
<dbReference type="Proteomes" id="UP000039046">
    <property type="component" value="Unassembled WGS sequence"/>
</dbReference>
<dbReference type="AlphaFoldDB" id="A0A0A1TPF5"/>
<dbReference type="OrthoDB" id="4895609at2759"/>
<accession>A0A0A1TPF5</accession>